<evidence type="ECO:0000313" key="2">
    <source>
        <dbReference type="Proteomes" id="UP000011668"/>
    </source>
</evidence>
<sequence>MINKHTHGNSPFSFIVWYETAACLSLADRHIVYRVCHSTAIQDLASTEVARVLRSRPEREWLILVRCVSDSVFLDGTRN</sequence>
<dbReference type="AlphaFoldDB" id="L8WFU0"/>
<reference evidence="1 2" key="1">
    <citation type="journal article" date="2013" name="Nat. Commun.">
        <title>The evolution and pathogenic mechanisms of the rice sheath blight pathogen.</title>
        <authorList>
            <person name="Zheng A."/>
            <person name="Lin R."/>
            <person name="Xu L."/>
            <person name="Qin P."/>
            <person name="Tang C."/>
            <person name="Ai P."/>
            <person name="Zhang D."/>
            <person name="Liu Y."/>
            <person name="Sun Z."/>
            <person name="Feng H."/>
            <person name="Wang Y."/>
            <person name="Chen Y."/>
            <person name="Liang X."/>
            <person name="Fu R."/>
            <person name="Li Q."/>
            <person name="Zhang J."/>
            <person name="Yu X."/>
            <person name="Xie Z."/>
            <person name="Ding L."/>
            <person name="Guan P."/>
            <person name="Tang J."/>
            <person name="Liang Y."/>
            <person name="Wang S."/>
            <person name="Deng Q."/>
            <person name="Li S."/>
            <person name="Zhu J."/>
            <person name="Wang L."/>
            <person name="Liu H."/>
            <person name="Li P."/>
        </authorList>
    </citation>
    <scope>NUCLEOTIDE SEQUENCE [LARGE SCALE GENOMIC DNA]</scope>
    <source>
        <strain evidence="2">AG-1 IA</strain>
    </source>
</reference>
<protein>
    <submittedName>
        <fullName evidence="1">Uncharacterized protein</fullName>
    </submittedName>
</protein>
<dbReference type="Proteomes" id="UP000011668">
    <property type="component" value="Unassembled WGS sequence"/>
</dbReference>
<proteinExistence type="predicted"/>
<comment type="caution">
    <text evidence="1">The sequence shown here is derived from an EMBL/GenBank/DDBJ whole genome shotgun (WGS) entry which is preliminary data.</text>
</comment>
<name>L8WFU0_THACA</name>
<dbReference type="HOGENOM" id="CLU_2607652_0_0_1"/>
<dbReference type="EMBL" id="AFRT01006044">
    <property type="protein sequence ID" value="ELU35587.1"/>
    <property type="molecule type" value="Genomic_DNA"/>
</dbReference>
<accession>L8WFU0</accession>
<keyword evidence="2" id="KW-1185">Reference proteome</keyword>
<evidence type="ECO:0000313" key="1">
    <source>
        <dbReference type="EMBL" id="ELU35587.1"/>
    </source>
</evidence>
<gene>
    <name evidence="1" type="ORF">AG1IA_10383</name>
</gene>
<organism evidence="1 2">
    <name type="scientific">Thanatephorus cucumeris (strain AG1-IA)</name>
    <name type="common">Rice sheath blight fungus</name>
    <name type="synonym">Rhizoctonia solani</name>
    <dbReference type="NCBI Taxonomy" id="983506"/>
    <lineage>
        <taxon>Eukaryota</taxon>
        <taxon>Fungi</taxon>
        <taxon>Dikarya</taxon>
        <taxon>Basidiomycota</taxon>
        <taxon>Agaricomycotina</taxon>
        <taxon>Agaricomycetes</taxon>
        <taxon>Cantharellales</taxon>
        <taxon>Ceratobasidiaceae</taxon>
        <taxon>Rhizoctonia</taxon>
        <taxon>Rhizoctonia solani AG-1</taxon>
    </lineage>
</organism>